<reference evidence="2 3" key="1">
    <citation type="submission" date="2015-03" db="EMBL/GenBank/DDBJ databases">
        <authorList>
            <consortium name="Pathogen Informatics"/>
        </authorList>
    </citation>
    <scope>NUCLEOTIDE SEQUENCE [LARGE SCALE GENOMIC DNA]</scope>
    <source>
        <strain evidence="2 3">D00501624</strain>
    </source>
</reference>
<dbReference type="Proteomes" id="UP000039217">
    <property type="component" value="Unassembled WGS sequence"/>
</dbReference>
<protein>
    <submittedName>
        <fullName evidence="2">Oxidoreductase</fullName>
        <ecNumber evidence="2">1.-.-.-</ecNumber>
    </submittedName>
</protein>
<evidence type="ECO:0000313" key="3">
    <source>
        <dbReference type="Proteomes" id="UP000039217"/>
    </source>
</evidence>
<dbReference type="Gene3D" id="3.20.20.30">
    <property type="entry name" value="Luciferase-like domain"/>
    <property type="match status" value="1"/>
</dbReference>
<dbReference type="EMBL" id="CQQC01002308">
    <property type="protein sequence ID" value="CNW70268.1"/>
    <property type="molecule type" value="Genomic_DNA"/>
</dbReference>
<feature type="domain" description="Luciferase-like" evidence="1">
    <location>
        <begin position="6"/>
        <end position="117"/>
    </location>
</feature>
<name>A0A655G009_MYCTX</name>
<organism evidence="2 3">
    <name type="scientific">Mycobacterium tuberculosis</name>
    <dbReference type="NCBI Taxonomy" id="1773"/>
    <lineage>
        <taxon>Bacteria</taxon>
        <taxon>Bacillati</taxon>
        <taxon>Actinomycetota</taxon>
        <taxon>Actinomycetes</taxon>
        <taxon>Mycobacteriales</taxon>
        <taxon>Mycobacteriaceae</taxon>
        <taxon>Mycobacterium</taxon>
        <taxon>Mycobacterium tuberculosis complex</taxon>
    </lineage>
</organism>
<proteinExistence type="predicted"/>
<dbReference type="SUPFAM" id="SSF51679">
    <property type="entry name" value="Bacterial luciferase-like"/>
    <property type="match status" value="1"/>
</dbReference>
<accession>A0A655G009</accession>
<dbReference type="InterPro" id="IPR050564">
    <property type="entry name" value="F420-G6PD/mer"/>
</dbReference>
<dbReference type="InterPro" id="IPR011251">
    <property type="entry name" value="Luciferase-like_dom"/>
</dbReference>
<keyword evidence="2" id="KW-0560">Oxidoreductase</keyword>
<dbReference type="PANTHER" id="PTHR43244:SF2">
    <property type="entry name" value="CONSERVED HYPOTHETICAL ALANINE AND PROLINE-RICH PROTEIN"/>
    <property type="match status" value="1"/>
</dbReference>
<dbReference type="PANTHER" id="PTHR43244">
    <property type="match status" value="1"/>
</dbReference>
<dbReference type="EC" id="1.-.-.-" evidence="2"/>
<dbReference type="GO" id="GO:0016705">
    <property type="term" value="F:oxidoreductase activity, acting on paired donors, with incorporation or reduction of molecular oxygen"/>
    <property type="evidence" value="ECO:0007669"/>
    <property type="project" value="InterPro"/>
</dbReference>
<evidence type="ECO:0000313" key="2">
    <source>
        <dbReference type="EMBL" id="CNW70268.1"/>
    </source>
</evidence>
<sequence>MPALLRGLARSGRDRSAFEVSCEVMVATGADDAELAAACTATRKQIAFYGSTPAYRKVLEQHGWGDLHPELHRLSKLGEWEAMGGLIDDEMLGAFAVVGPVDTIAGALRNRCEGVVDRVLPIFMAASQECINAALQDFRR</sequence>
<dbReference type="InterPro" id="IPR036661">
    <property type="entry name" value="Luciferase-like_sf"/>
</dbReference>
<dbReference type="AlphaFoldDB" id="A0A655G009"/>
<dbReference type="Pfam" id="PF00296">
    <property type="entry name" value="Bac_luciferase"/>
    <property type="match status" value="1"/>
</dbReference>
<gene>
    <name evidence="2" type="ORF">ERS007661_04208</name>
</gene>
<evidence type="ECO:0000259" key="1">
    <source>
        <dbReference type="Pfam" id="PF00296"/>
    </source>
</evidence>